<geneLocation type="plasmid" evidence="4">
    <name>pdfi1</name>
</geneLocation>
<proteinExistence type="predicted"/>
<dbReference type="InterPro" id="IPR012338">
    <property type="entry name" value="Beta-lactam/transpept-like"/>
</dbReference>
<dbReference type="PANTHER" id="PTHR35333:SF5">
    <property type="entry name" value="CONSERVED LIPOPROTEIN LPQF-RELATED"/>
    <property type="match status" value="1"/>
</dbReference>
<gene>
    <name evidence="3" type="ORF">DFI_15640</name>
</gene>
<sequence length="499" mass="52398">MRPWTTALPLLLLSAAVAQPAETLTPEAALTRLLSAAAPRAEWFAPEFLAQAPLDLVAAQLTGIRQAYGAFLRLDALQGRPLAVYERGTLIVTTAAVDDQGRLTTFGAVPGPAPQATGPAAPAAEVEAVTQVLTRVFQPATVDAALFAPSFLAAVPAAQLQADVAAMRAQFGGFVRVDLTGTRPQVVFERGALTVGALQLDEQGRITALQVAPAAPDVTFGSLDEAMTAFGALRGQVSVLVQDVRTGQAVAALRPERFLAVGSTFKLAILAELGAQVGRGERAWTDEVTLTDADRSLPSGTLQDAPAGSRYALQDLATRMIRDSDNTATDLLLRVVGRARVEARLGQAVMPSTREAFALKNPANVDLLRAYRSAGLDGAARRAVLARAATAPLPGAALFTRGPVARDVEWFESASNLCRLMQEVAGLPATQINPGVANPADFQAVSYKGGSEPGVLNLTTQVTTRAGRTYCVSATWNDARALNDQQFIALYGGVLALLR</sequence>
<dbReference type="SUPFAM" id="SSF56601">
    <property type="entry name" value="beta-lactamase/transpeptidase-like"/>
    <property type="match status" value="1"/>
</dbReference>
<protein>
    <submittedName>
        <fullName evidence="3">Serine hydrolase</fullName>
    </submittedName>
</protein>
<dbReference type="Gene3D" id="3.40.710.10">
    <property type="entry name" value="DD-peptidase/beta-lactamase superfamily"/>
    <property type="match status" value="1"/>
</dbReference>
<evidence type="ECO:0000259" key="2">
    <source>
        <dbReference type="Pfam" id="PF13354"/>
    </source>
</evidence>
<dbReference type="KEGG" id="dfc:DFI_15640"/>
<dbReference type="EMBL" id="CP021082">
    <property type="protein sequence ID" value="ASN82605.1"/>
    <property type="molecule type" value="Genomic_DNA"/>
</dbReference>
<dbReference type="RefSeq" id="WP_027464252.1">
    <property type="nucleotide sequence ID" value="NZ_CP021082.1"/>
</dbReference>
<dbReference type="STRING" id="317577.GCA_000419625_03095"/>
<organism evidence="3 4">
    <name type="scientific">Deinococcus ficus</name>
    <dbReference type="NCBI Taxonomy" id="317577"/>
    <lineage>
        <taxon>Bacteria</taxon>
        <taxon>Thermotogati</taxon>
        <taxon>Deinococcota</taxon>
        <taxon>Deinococci</taxon>
        <taxon>Deinococcales</taxon>
        <taxon>Deinococcaceae</taxon>
        <taxon>Deinococcus</taxon>
    </lineage>
</organism>
<feature type="chain" id="PRO_5011260742" evidence="1">
    <location>
        <begin position="21"/>
        <end position="499"/>
    </location>
</feature>
<dbReference type="GO" id="GO:0008800">
    <property type="term" value="F:beta-lactamase activity"/>
    <property type="evidence" value="ECO:0007669"/>
    <property type="project" value="InterPro"/>
</dbReference>
<feature type="domain" description="Beta-lactamase class A catalytic" evidence="2">
    <location>
        <begin position="238"/>
        <end position="358"/>
    </location>
</feature>
<keyword evidence="4" id="KW-1185">Reference proteome</keyword>
<accession>A0A221T129</accession>
<evidence type="ECO:0000313" key="3">
    <source>
        <dbReference type="EMBL" id="ASN82605.1"/>
    </source>
</evidence>
<dbReference type="Proteomes" id="UP000259030">
    <property type="component" value="Plasmid pDFI1"/>
</dbReference>
<name>A0A221T129_9DEIO</name>
<dbReference type="InterPro" id="IPR045155">
    <property type="entry name" value="Beta-lactam_cat"/>
</dbReference>
<dbReference type="GO" id="GO:0046677">
    <property type="term" value="P:response to antibiotic"/>
    <property type="evidence" value="ECO:0007669"/>
    <property type="project" value="InterPro"/>
</dbReference>
<keyword evidence="3" id="KW-0378">Hydrolase</keyword>
<keyword evidence="3" id="KW-0614">Plasmid</keyword>
<dbReference type="AlphaFoldDB" id="A0A221T129"/>
<dbReference type="PANTHER" id="PTHR35333">
    <property type="entry name" value="BETA-LACTAMASE"/>
    <property type="match status" value="1"/>
</dbReference>
<reference evidence="3 4" key="1">
    <citation type="submission" date="2017-05" db="EMBL/GenBank/DDBJ databases">
        <title>The complete genome sequence of Deinococcus ficus isolated from the rhizosphere of the Ficus religiosa L. in Taiwan.</title>
        <authorList>
            <person name="Wu K.-M."/>
            <person name="Liao T.-L."/>
            <person name="Liu Y.-M."/>
            <person name="Young C.-C."/>
            <person name="Tsai S.-F."/>
        </authorList>
    </citation>
    <scope>NUCLEOTIDE SEQUENCE [LARGE SCALE GENOMIC DNA]</scope>
    <source>
        <strain evidence="3 4">CC-FR2-10</strain>
        <plasmid evidence="4">pdfi1</plasmid>
    </source>
</reference>
<dbReference type="Pfam" id="PF13354">
    <property type="entry name" value="Beta-lactamase2"/>
    <property type="match status" value="1"/>
</dbReference>
<dbReference type="GO" id="GO:0030655">
    <property type="term" value="P:beta-lactam antibiotic catabolic process"/>
    <property type="evidence" value="ECO:0007669"/>
    <property type="project" value="InterPro"/>
</dbReference>
<feature type="signal peptide" evidence="1">
    <location>
        <begin position="1"/>
        <end position="20"/>
    </location>
</feature>
<evidence type="ECO:0000256" key="1">
    <source>
        <dbReference type="SAM" id="SignalP"/>
    </source>
</evidence>
<keyword evidence="1" id="KW-0732">Signal</keyword>
<dbReference type="InterPro" id="IPR000871">
    <property type="entry name" value="Beta-lactam_class-A"/>
</dbReference>
<evidence type="ECO:0000313" key="4">
    <source>
        <dbReference type="Proteomes" id="UP000259030"/>
    </source>
</evidence>